<dbReference type="EMBL" id="JBFDAA010000004">
    <property type="protein sequence ID" value="KAL1137643.1"/>
    <property type="molecule type" value="Genomic_DNA"/>
</dbReference>
<dbReference type="Pfam" id="PF01743">
    <property type="entry name" value="PolyA_pol"/>
    <property type="match status" value="2"/>
</dbReference>
<dbReference type="PANTHER" id="PTHR46173">
    <property type="entry name" value="CCA TRNA NUCLEOTIDYLTRANSFERASE 1, MITOCHONDRIAL"/>
    <property type="match status" value="1"/>
</dbReference>
<dbReference type="InterPro" id="IPR002646">
    <property type="entry name" value="PolA_pol_head_dom"/>
</dbReference>
<feature type="domain" description="tRNA nucleotidyltransferase/poly(A) polymerase RNA and SrmB- binding" evidence="11">
    <location>
        <begin position="162"/>
        <end position="205"/>
    </location>
</feature>
<evidence type="ECO:0000256" key="9">
    <source>
        <dbReference type="RuleBase" id="RU003953"/>
    </source>
</evidence>
<comment type="caution">
    <text evidence="12">The sequence shown here is derived from an EMBL/GenBank/DDBJ whole genome shotgun (WGS) entry which is preliminary data.</text>
</comment>
<evidence type="ECO:0000256" key="5">
    <source>
        <dbReference type="ARBA" id="ARBA00022695"/>
    </source>
</evidence>
<dbReference type="CDD" id="cd05398">
    <property type="entry name" value="NT_ClassII-CCAase"/>
    <property type="match status" value="1"/>
</dbReference>
<dbReference type="SUPFAM" id="SSF81301">
    <property type="entry name" value="Nucleotidyltransferase"/>
    <property type="match status" value="1"/>
</dbReference>
<dbReference type="Gene3D" id="1.10.3090.10">
    <property type="entry name" value="cca-adding enzyme, domain 2"/>
    <property type="match status" value="1"/>
</dbReference>
<evidence type="ECO:0000256" key="3">
    <source>
        <dbReference type="ARBA" id="ARBA00022679"/>
    </source>
</evidence>
<dbReference type="GO" id="GO:0003723">
    <property type="term" value="F:RNA binding"/>
    <property type="evidence" value="ECO:0007669"/>
    <property type="project" value="UniProtKB-KW"/>
</dbReference>
<evidence type="ECO:0000256" key="6">
    <source>
        <dbReference type="ARBA" id="ARBA00022723"/>
    </source>
</evidence>
<dbReference type="AlphaFoldDB" id="A0ABD0YNT4"/>
<evidence type="ECO:0000259" key="10">
    <source>
        <dbReference type="Pfam" id="PF01743"/>
    </source>
</evidence>
<evidence type="ECO:0000256" key="8">
    <source>
        <dbReference type="ARBA" id="ARBA00022842"/>
    </source>
</evidence>
<dbReference type="InterPro" id="IPR032828">
    <property type="entry name" value="PolyA_RNA-bd"/>
</dbReference>
<protein>
    <submittedName>
        <fullName evidence="12">Uncharacterized protein</fullName>
    </submittedName>
</protein>
<proteinExistence type="inferred from homology"/>
<evidence type="ECO:0000313" key="12">
    <source>
        <dbReference type="EMBL" id="KAL1137643.1"/>
    </source>
</evidence>
<dbReference type="GO" id="GO:0001680">
    <property type="term" value="P:tRNA 3'-terminal CCA addition"/>
    <property type="evidence" value="ECO:0007669"/>
    <property type="project" value="UniProtKB-ARBA"/>
</dbReference>
<dbReference type="Gene3D" id="3.30.460.10">
    <property type="entry name" value="Beta Polymerase, domain 2"/>
    <property type="match status" value="2"/>
</dbReference>
<dbReference type="Proteomes" id="UP001558652">
    <property type="component" value="Unassembled WGS sequence"/>
</dbReference>
<feature type="domain" description="Poly A polymerase head" evidence="10">
    <location>
        <begin position="94"/>
        <end position="123"/>
    </location>
</feature>
<accession>A0ABD0YNT4</accession>
<dbReference type="GO" id="GO:0016779">
    <property type="term" value="F:nucleotidyltransferase activity"/>
    <property type="evidence" value="ECO:0007669"/>
    <property type="project" value="UniProtKB-KW"/>
</dbReference>
<organism evidence="12 13">
    <name type="scientific">Ranatra chinensis</name>
    <dbReference type="NCBI Taxonomy" id="642074"/>
    <lineage>
        <taxon>Eukaryota</taxon>
        <taxon>Metazoa</taxon>
        <taxon>Ecdysozoa</taxon>
        <taxon>Arthropoda</taxon>
        <taxon>Hexapoda</taxon>
        <taxon>Insecta</taxon>
        <taxon>Pterygota</taxon>
        <taxon>Neoptera</taxon>
        <taxon>Paraneoptera</taxon>
        <taxon>Hemiptera</taxon>
        <taxon>Heteroptera</taxon>
        <taxon>Panheteroptera</taxon>
        <taxon>Nepomorpha</taxon>
        <taxon>Nepidae</taxon>
        <taxon>Ranatrinae</taxon>
        <taxon>Ranatra</taxon>
    </lineage>
</organism>
<keyword evidence="7" id="KW-0547">Nucleotide-binding</keyword>
<dbReference type="PANTHER" id="PTHR46173:SF1">
    <property type="entry name" value="CCA TRNA NUCLEOTIDYLTRANSFERASE 1, MITOCHONDRIAL"/>
    <property type="match status" value="1"/>
</dbReference>
<keyword evidence="8" id="KW-0460">Magnesium</keyword>
<evidence type="ECO:0000256" key="2">
    <source>
        <dbReference type="ARBA" id="ARBA00007265"/>
    </source>
</evidence>
<comment type="cofactor">
    <cofactor evidence="1">
        <name>Mg(2+)</name>
        <dbReference type="ChEBI" id="CHEBI:18420"/>
    </cofactor>
</comment>
<keyword evidence="6" id="KW-0479">Metal-binding</keyword>
<dbReference type="GO" id="GO:0046872">
    <property type="term" value="F:metal ion binding"/>
    <property type="evidence" value="ECO:0007669"/>
    <property type="project" value="UniProtKB-KW"/>
</dbReference>
<reference evidence="12 13" key="1">
    <citation type="submission" date="2024-07" db="EMBL/GenBank/DDBJ databases">
        <title>Chromosome-level genome assembly of the water stick insect Ranatra chinensis (Heteroptera: Nepidae).</title>
        <authorList>
            <person name="Liu X."/>
        </authorList>
    </citation>
    <scope>NUCLEOTIDE SEQUENCE [LARGE SCALE GENOMIC DNA]</scope>
    <source>
        <strain evidence="12">Cailab_2021Rc</strain>
        <tissue evidence="12">Muscle</tissue>
    </source>
</reference>
<evidence type="ECO:0000256" key="4">
    <source>
        <dbReference type="ARBA" id="ARBA00022694"/>
    </source>
</evidence>
<keyword evidence="9" id="KW-0694">RNA-binding</keyword>
<sequence>MMKVETPEFKSVLTPQLRELLSIFKKHNYEIRIAGGAVRDILLNITPKDVDFATTATPDQMKSMFTSEGVRMINTKGEKHGTITARIDGFNFEDLTINSMFLGEDGTVYDYFGGYEDLRKRRVIFVGNARSRIKEDYLRILRYFRFYARIALSPDDHDSYIIEAITENVDGLGKITGERIWMELSKILSGNYVKHIMQRLISVGAGPYIGLPPSPDIDEMKTVWERGKTFNLHPITILVSLMKDTNEVLLFHARCKLSAFERDLGLFIVEHRQDPTTPHPLKPYQALMFKTDGKLSDIRTYILELFKYKGNLVLMDEFQKWQPPRFPINGHILKDRGVPKGKQFGLVMNKCKEYWIDNDFAPTEKDILSKLPTIIENLGIRVNESNSSNN</sequence>
<dbReference type="GO" id="GO:0000166">
    <property type="term" value="F:nucleotide binding"/>
    <property type="evidence" value="ECO:0007669"/>
    <property type="project" value="UniProtKB-KW"/>
</dbReference>
<gene>
    <name evidence="12" type="ORF">AAG570_009339</name>
</gene>
<feature type="domain" description="Poly A polymerase head" evidence="10">
    <location>
        <begin position="32"/>
        <end position="88"/>
    </location>
</feature>
<comment type="similarity">
    <text evidence="2 9">Belongs to the tRNA nucleotidyltransferase/poly(A) polymerase family.</text>
</comment>
<keyword evidence="5" id="KW-0548">Nucleotidyltransferase</keyword>
<dbReference type="Pfam" id="PF12627">
    <property type="entry name" value="PolyA_pol_RNAbd"/>
    <property type="match status" value="1"/>
</dbReference>
<evidence type="ECO:0000259" key="11">
    <source>
        <dbReference type="Pfam" id="PF12627"/>
    </source>
</evidence>
<evidence type="ECO:0000313" key="13">
    <source>
        <dbReference type="Proteomes" id="UP001558652"/>
    </source>
</evidence>
<keyword evidence="4" id="KW-0819">tRNA processing</keyword>
<dbReference type="SUPFAM" id="SSF81891">
    <property type="entry name" value="Poly A polymerase C-terminal region-like"/>
    <property type="match status" value="1"/>
</dbReference>
<dbReference type="InterPro" id="IPR043519">
    <property type="entry name" value="NT_sf"/>
</dbReference>
<evidence type="ECO:0000256" key="7">
    <source>
        <dbReference type="ARBA" id="ARBA00022741"/>
    </source>
</evidence>
<dbReference type="InterPro" id="IPR050264">
    <property type="entry name" value="Bact_CCA-adding_enz_type3_sf"/>
</dbReference>
<keyword evidence="13" id="KW-1185">Reference proteome</keyword>
<name>A0ABD0YNT4_9HEMI</name>
<keyword evidence="3 9" id="KW-0808">Transferase</keyword>
<evidence type="ECO:0000256" key="1">
    <source>
        <dbReference type="ARBA" id="ARBA00001946"/>
    </source>
</evidence>